<evidence type="ECO:0000313" key="2">
    <source>
        <dbReference type="EMBL" id="KHD08923.2"/>
    </source>
</evidence>
<organism evidence="2 3">
    <name type="scientific">Candidatus Thiomargarita nelsonii</name>
    <dbReference type="NCBI Taxonomy" id="1003181"/>
    <lineage>
        <taxon>Bacteria</taxon>
        <taxon>Pseudomonadati</taxon>
        <taxon>Pseudomonadota</taxon>
        <taxon>Gammaproteobacteria</taxon>
        <taxon>Thiotrichales</taxon>
        <taxon>Thiotrichaceae</taxon>
        <taxon>Thiomargarita</taxon>
    </lineage>
</organism>
<reference evidence="2 3" key="1">
    <citation type="journal article" date="2016" name="Front. Microbiol.">
        <title>Single-Cell (Meta-)Genomics of a Dimorphic Candidatus Thiomargarita nelsonii Reveals Genomic Plasticity.</title>
        <authorList>
            <person name="Flood B.E."/>
            <person name="Fliss P."/>
            <person name="Jones D.S."/>
            <person name="Dick G.J."/>
            <person name="Jain S."/>
            <person name="Kaster A.K."/>
            <person name="Winkel M."/>
            <person name="Mussmann M."/>
            <person name="Bailey J."/>
        </authorList>
    </citation>
    <scope>NUCLEOTIDE SEQUENCE [LARGE SCALE GENOMIC DNA]</scope>
    <source>
        <strain evidence="2">Hydrate Ridge</strain>
    </source>
</reference>
<sequence>MMVKLRCRTILLIAIGLSWFSGAMADLNDGLVAYYPFDGNALDASVNGNDGIAIGNREALRCAAFWSII</sequence>
<feature type="signal peptide" evidence="1">
    <location>
        <begin position="1"/>
        <end position="25"/>
    </location>
</feature>
<gene>
    <name evidence="2" type="ORF">PN36_32855</name>
</gene>
<proteinExistence type="predicted"/>
<evidence type="ECO:0000313" key="3">
    <source>
        <dbReference type="Proteomes" id="UP000030428"/>
    </source>
</evidence>
<dbReference type="Proteomes" id="UP000030428">
    <property type="component" value="Unassembled WGS sequence"/>
</dbReference>
<protein>
    <recommendedName>
        <fullName evidence="4">Secreted protein</fullName>
    </recommendedName>
</protein>
<accession>A0A0A6PDX8</accession>
<feature type="chain" id="PRO_5020030699" description="Secreted protein" evidence="1">
    <location>
        <begin position="26"/>
        <end position="69"/>
    </location>
</feature>
<dbReference type="EMBL" id="JSZA02000306">
    <property type="protein sequence ID" value="KHD08923.2"/>
    <property type="molecule type" value="Genomic_DNA"/>
</dbReference>
<dbReference type="AlphaFoldDB" id="A0A0A6PDX8"/>
<evidence type="ECO:0000256" key="1">
    <source>
        <dbReference type="SAM" id="SignalP"/>
    </source>
</evidence>
<name>A0A0A6PDX8_9GAMM</name>
<evidence type="ECO:0008006" key="4">
    <source>
        <dbReference type="Google" id="ProtNLM"/>
    </source>
</evidence>
<keyword evidence="3" id="KW-1185">Reference proteome</keyword>
<keyword evidence="1" id="KW-0732">Signal</keyword>
<comment type="caution">
    <text evidence="2">The sequence shown here is derived from an EMBL/GenBank/DDBJ whole genome shotgun (WGS) entry which is preliminary data.</text>
</comment>